<dbReference type="OrthoDB" id="371229at2"/>
<evidence type="ECO:0000256" key="1">
    <source>
        <dbReference type="ARBA" id="ARBA00023015"/>
    </source>
</evidence>
<dbReference type="SMART" id="SM00895">
    <property type="entry name" value="FCD"/>
    <property type="match status" value="1"/>
</dbReference>
<dbReference type="Proteomes" id="UP000002318">
    <property type="component" value="Chromosome"/>
</dbReference>
<dbReference type="RefSeq" id="WP_013255921.1">
    <property type="nucleotide sequence ID" value="NC_014364.1"/>
</dbReference>
<dbReference type="InterPro" id="IPR036388">
    <property type="entry name" value="WH-like_DNA-bd_sf"/>
</dbReference>
<dbReference type="CDD" id="cd07377">
    <property type="entry name" value="WHTH_GntR"/>
    <property type="match status" value="1"/>
</dbReference>
<dbReference type="GO" id="GO:0003677">
    <property type="term" value="F:DNA binding"/>
    <property type="evidence" value="ECO:0007669"/>
    <property type="project" value="UniProtKB-KW"/>
</dbReference>
<reference evidence="5 6" key="1">
    <citation type="journal article" date="2010" name="Stand. Genomic Sci.">
        <title>Complete genome sequence of Spirochaeta smaragdinae type strain (SEBR 4228).</title>
        <authorList>
            <person name="Mavromatis K."/>
            <person name="Yasawong M."/>
            <person name="Chertkov O."/>
            <person name="Lapidus A."/>
            <person name="Lucas S."/>
            <person name="Nolan M."/>
            <person name="Del Rio T.G."/>
            <person name="Tice H."/>
            <person name="Cheng J.F."/>
            <person name="Pitluck S."/>
            <person name="Liolios K."/>
            <person name="Ivanova N."/>
            <person name="Tapia R."/>
            <person name="Han C."/>
            <person name="Bruce D."/>
            <person name="Goodwin L."/>
            <person name="Pati A."/>
            <person name="Chen A."/>
            <person name="Palaniappan K."/>
            <person name="Land M."/>
            <person name="Hauser L."/>
            <person name="Chang Y.J."/>
            <person name="Jeffries C.D."/>
            <person name="Detter J.C."/>
            <person name="Rohde M."/>
            <person name="Brambilla E."/>
            <person name="Spring S."/>
            <person name="Goker M."/>
            <person name="Sikorski J."/>
            <person name="Woyke T."/>
            <person name="Bristow J."/>
            <person name="Eisen J.A."/>
            <person name="Markowitz V."/>
            <person name="Hugenholtz P."/>
            <person name="Klenk H.P."/>
            <person name="Kyrpides N.C."/>
        </authorList>
    </citation>
    <scope>NUCLEOTIDE SEQUENCE [LARGE SCALE GENOMIC DNA]</scope>
    <source>
        <strain evidence="6">DSM 11293 / JCM 15392 / SEBR 4228</strain>
    </source>
</reference>
<dbReference type="InterPro" id="IPR036390">
    <property type="entry name" value="WH_DNA-bd_sf"/>
</dbReference>
<dbReference type="InterPro" id="IPR000524">
    <property type="entry name" value="Tscrpt_reg_HTH_GntR"/>
</dbReference>
<dbReference type="Pfam" id="PF07729">
    <property type="entry name" value="FCD"/>
    <property type="match status" value="1"/>
</dbReference>
<organism evidence="5 6">
    <name type="scientific">Sediminispirochaeta smaragdinae (strain DSM 11293 / JCM 15392 / SEBR 4228)</name>
    <name type="common">Spirochaeta smaragdinae</name>
    <dbReference type="NCBI Taxonomy" id="573413"/>
    <lineage>
        <taxon>Bacteria</taxon>
        <taxon>Pseudomonadati</taxon>
        <taxon>Spirochaetota</taxon>
        <taxon>Spirochaetia</taxon>
        <taxon>Spirochaetales</taxon>
        <taxon>Spirochaetaceae</taxon>
        <taxon>Sediminispirochaeta</taxon>
    </lineage>
</organism>
<evidence type="ECO:0000256" key="2">
    <source>
        <dbReference type="ARBA" id="ARBA00023125"/>
    </source>
</evidence>
<dbReference type="InterPro" id="IPR008920">
    <property type="entry name" value="TF_FadR/GntR_C"/>
</dbReference>
<keyword evidence="1" id="KW-0805">Transcription regulation</keyword>
<evidence type="ECO:0000259" key="4">
    <source>
        <dbReference type="PROSITE" id="PS50949"/>
    </source>
</evidence>
<dbReference type="AlphaFoldDB" id="E1R2A2"/>
<evidence type="ECO:0000313" key="5">
    <source>
        <dbReference type="EMBL" id="ADK82462.1"/>
    </source>
</evidence>
<accession>E1R2A2</accession>
<name>E1R2A2_SEDSS</name>
<dbReference type="HOGENOM" id="CLU_017584_5_2_12"/>
<dbReference type="PANTHER" id="PTHR43537:SF5">
    <property type="entry name" value="UXU OPERON TRANSCRIPTIONAL REGULATOR"/>
    <property type="match status" value="1"/>
</dbReference>
<dbReference type="InterPro" id="IPR011711">
    <property type="entry name" value="GntR_C"/>
</dbReference>
<keyword evidence="3" id="KW-0804">Transcription</keyword>
<dbReference type="KEGG" id="ssm:Spirs_3370"/>
<gene>
    <name evidence="5" type="ordered locus">Spirs_3370</name>
</gene>
<dbReference type="PANTHER" id="PTHR43537">
    <property type="entry name" value="TRANSCRIPTIONAL REGULATOR, GNTR FAMILY"/>
    <property type="match status" value="1"/>
</dbReference>
<dbReference type="Gene3D" id="1.10.10.10">
    <property type="entry name" value="Winged helix-like DNA-binding domain superfamily/Winged helix DNA-binding domain"/>
    <property type="match status" value="1"/>
</dbReference>
<dbReference type="GO" id="GO:0003700">
    <property type="term" value="F:DNA-binding transcription factor activity"/>
    <property type="evidence" value="ECO:0007669"/>
    <property type="project" value="InterPro"/>
</dbReference>
<proteinExistence type="predicted"/>
<dbReference type="eggNOG" id="COG1802">
    <property type="taxonomic scope" value="Bacteria"/>
</dbReference>
<dbReference type="STRING" id="573413.Spirs_3370"/>
<sequence length="226" mass="25661">MYHDSISGIGRNDLGISSAKRSEIAYSQIKEWLLSGSVRPHEVFSSYKISEALNLSRTPVTEALKQLEQEGFIEIIPQVGCRIRNPDLAEVQENFLIRAVLEGLGAEMAAKERTEADMRKLKKIYSDGIVAAEKNDFIEYAKCNRLFHLEIAGLSKMERLISLIKQFWDNVSYQAASVDFLLERHDVSLEQHEKILTAIEKKDGALARTLMEAHLRECTNDFCKTL</sequence>
<keyword evidence="6" id="KW-1185">Reference proteome</keyword>
<dbReference type="Pfam" id="PF00392">
    <property type="entry name" value="GntR"/>
    <property type="match status" value="1"/>
</dbReference>
<protein>
    <submittedName>
        <fullName evidence="5">Transcriptional regulator, GntR family</fullName>
    </submittedName>
</protein>
<evidence type="ECO:0000256" key="3">
    <source>
        <dbReference type="ARBA" id="ARBA00023163"/>
    </source>
</evidence>
<dbReference type="PROSITE" id="PS50949">
    <property type="entry name" value="HTH_GNTR"/>
    <property type="match status" value="1"/>
</dbReference>
<dbReference type="SUPFAM" id="SSF46785">
    <property type="entry name" value="Winged helix' DNA-binding domain"/>
    <property type="match status" value="1"/>
</dbReference>
<feature type="domain" description="HTH gntR-type" evidence="4">
    <location>
        <begin position="19"/>
        <end position="86"/>
    </location>
</feature>
<dbReference type="Gene3D" id="1.20.120.530">
    <property type="entry name" value="GntR ligand-binding domain-like"/>
    <property type="match status" value="1"/>
</dbReference>
<dbReference type="EMBL" id="CP002116">
    <property type="protein sequence ID" value="ADK82462.1"/>
    <property type="molecule type" value="Genomic_DNA"/>
</dbReference>
<keyword evidence="2" id="KW-0238">DNA-binding</keyword>
<dbReference type="SUPFAM" id="SSF48008">
    <property type="entry name" value="GntR ligand-binding domain-like"/>
    <property type="match status" value="1"/>
</dbReference>
<dbReference type="SMART" id="SM00345">
    <property type="entry name" value="HTH_GNTR"/>
    <property type="match status" value="1"/>
</dbReference>
<evidence type="ECO:0000313" key="6">
    <source>
        <dbReference type="Proteomes" id="UP000002318"/>
    </source>
</evidence>